<dbReference type="Proteomes" id="UP000248557">
    <property type="component" value="Unassembled WGS sequence"/>
</dbReference>
<comment type="caution">
    <text evidence="10">The sequence shown here is derived from an EMBL/GenBank/DDBJ whole genome shotgun (WGS) entry which is preliminary data.</text>
</comment>
<dbReference type="PANTHER" id="PTHR11831">
    <property type="entry name" value="30S 40S RIBOSOMAL PROTEIN"/>
    <property type="match status" value="1"/>
</dbReference>
<keyword evidence="4 6" id="KW-0689">Ribosomal protein</keyword>
<comment type="similarity">
    <text evidence="1 6">Belongs to the universal ribosomal protein uS4 family.</text>
</comment>
<dbReference type="GO" id="GO:0015935">
    <property type="term" value="C:small ribosomal subunit"/>
    <property type="evidence" value="ECO:0007669"/>
    <property type="project" value="InterPro"/>
</dbReference>
<comment type="subunit">
    <text evidence="6">Part of the 30S ribosomal subunit. Contacts protein S5. The interaction surface between S4 and S5 is involved in control of translational fidelity.</text>
</comment>
<keyword evidence="3 6" id="KW-0694">RNA-binding</keyword>
<dbReference type="InterPro" id="IPR022801">
    <property type="entry name" value="Ribosomal_uS4"/>
</dbReference>
<dbReference type="GO" id="GO:0006412">
    <property type="term" value="P:translation"/>
    <property type="evidence" value="ECO:0007669"/>
    <property type="project" value="UniProtKB-UniRule"/>
</dbReference>
<dbReference type="NCBIfam" id="NF003139">
    <property type="entry name" value="PRK04051.1"/>
    <property type="match status" value="1"/>
</dbReference>
<dbReference type="RefSeq" id="WP_011406458.1">
    <property type="nucleotide sequence ID" value="NZ_CATZNA010000002.1"/>
</dbReference>
<dbReference type="PROSITE" id="PS00632">
    <property type="entry name" value="RIBOSOMAL_S4"/>
    <property type="match status" value="1"/>
</dbReference>
<dbReference type="GeneID" id="3854744"/>
<dbReference type="Gene3D" id="3.10.290.10">
    <property type="entry name" value="RNA-binding S4 domain"/>
    <property type="match status" value="1"/>
</dbReference>
<feature type="compositionally biased region" description="Acidic residues" evidence="7">
    <location>
        <begin position="167"/>
        <end position="182"/>
    </location>
</feature>
<dbReference type="CDD" id="cd00165">
    <property type="entry name" value="S4"/>
    <property type="match status" value="1"/>
</dbReference>
<dbReference type="NCBIfam" id="TIGR01018">
    <property type="entry name" value="uS4_arch"/>
    <property type="match status" value="1"/>
</dbReference>
<evidence type="ECO:0000313" key="10">
    <source>
        <dbReference type="EMBL" id="RAP03049.1"/>
    </source>
</evidence>
<feature type="domain" description="Small ribosomal subunit protein uS4 N-terminal" evidence="9">
    <location>
        <begin position="5"/>
        <end position="102"/>
    </location>
</feature>
<proteinExistence type="inferred from homology"/>
<dbReference type="SMART" id="SM00363">
    <property type="entry name" value="S4"/>
    <property type="match status" value="1"/>
</dbReference>
<dbReference type="AlphaFoldDB" id="A0A328Q8B8"/>
<evidence type="ECO:0000256" key="7">
    <source>
        <dbReference type="SAM" id="MobiDB-lite"/>
    </source>
</evidence>
<dbReference type="SMR" id="A0A328Q8B8"/>
<dbReference type="PANTHER" id="PTHR11831:SF5">
    <property type="entry name" value="40S RIBOSOMAL PROTEIN S9"/>
    <property type="match status" value="1"/>
</dbReference>
<evidence type="ECO:0000259" key="9">
    <source>
        <dbReference type="SMART" id="SM01390"/>
    </source>
</evidence>
<protein>
    <recommendedName>
        <fullName evidence="6">Small ribosomal subunit protein uS4</fullName>
    </recommendedName>
</protein>
<comment type="function">
    <text evidence="6">With S5 and S12 plays an important role in translational accuracy.</text>
</comment>
<dbReference type="GO" id="GO:0003735">
    <property type="term" value="F:structural constituent of ribosome"/>
    <property type="evidence" value="ECO:0007669"/>
    <property type="project" value="InterPro"/>
</dbReference>
<evidence type="ECO:0000259" key="8">
    <source>
        <dbReference type="SMART" id="SM00363"/>
    </source>
</evidence>
<dbReference type="EMBL" id="NGJK01000053">
    <property type="protein sequence ID" value="RAP03049.1"/>
    <property type="molecule type" value="Genomic_DNA"/>
</dbReference>
<dbReference type="GO" id="GO:0019843">
    <property type="term" value="F:rRNA binding"/>
    <property type="evidence" value="ECO:0007669"/>
    <property type="project" value="UniProtKB-UniRule"/>
</dbReference>
<evidence type="ECO:0000256" key="2">
    <source>
        <dbReference type="ARBA" id="ARBA00022730"/>
    </source>
</evidence>
<dbReference type="InterPro" id="IPR005710">
    <property type="entry name" value="Ribosomal_uS4_euk/arc"/>
</dbReference>
<keyword evidence="5 6" id="KW-0687">Ribonucleoprotein</keyword>
<reference evidence="10 11" key="1">
    <citation type="submission" date="2017-05" db="EMBL/GenBank/DDBJ databases">
        <title>Host range expansion of the Methanosphaera genus to humans and monogastric animals involves recent and extensive reduction in genome content.</title>
        <authorList>
            <person name="Hoedt E.C."/>
            <person name="Volmer J.G."/>
            <person name="Parks D.H."/>
            <person name="Rosewarne C.P."/>
            <person name="Denman S.E."/>
            <person name="Mcsweeney C.S."/>
            <person name="O Cuiv P."/>
            <person name="Hugenholtz P."/>
            <person name="Tyson G.W."/>
            <person name="Morrison M."/>
        </authorList>
    </citation>
    <scope>NUCLEOTIDE SEQUENCE [LARGE SCALE GENOMIC DNA]</scope>
    <source>
        <strain evidence="10 11">PA5</strain>
    </source>
</reference>
<dbReference type="PROSITE" id="PS50889">
    <property type="entry name" value="S4"/>
    <property type="match status" value="1"/>
</dbReference>
<evidence type="ECO:0000256" key="5">
    <source>
        <dbReference type="ARBA" id="ARBA00023274"/>
    </source>
</evidence>
<feature type="domain" description="RNA-binding S4" evidence="8">
    <location>
        <begin position="103"/>
        <end position="166"/>
    </location>
</feature>
<feature type="region of interest" description="Disordered" evidence="7">
    <location>
        <begin position="1"/>
        <end position="23"/>
    </location>
</feature>
<evidence type="ECO:0000313" key="11">
    <source>
        <dbReference type="Proteomes" id="UP000248557"/>
    </source>
</evidence>
<dbReference type="SUPFAM" id="SSF55174">
    <property type="entry name" value="Alpha-L RNA-binding motif"/>
    <property type="match status" value="1"/>
</dbReference>
<dbReference type="HAMAP" id="MF_01306_A">
    <property type="entry name" value="Ribosomal_uS4_A"/>
    <property type="match status" value="1"/>
</dbReference>
<accession>A0A328Q8B8</accession>
<dbReference type="InterPro" id="IPR002942">
    <property type="entry name" value="S4_RNA-bd"/>
</dbReference>
<dbReference type="InterPro" id="IPR036986">
    <property type="entry name" value="S4_RNA-bd_sf"/>
</dbReference>
<sequence>MGHPKKPRKQYDTPSHPWNADRIKEENRLANKYGLKNKKEIWKAESRVKRYRRDARIILGMDIDERADKEKELLDHLVRAGFISPNAKLEEVLDLNVEDILRRRLQSLVFKRGLSHTAKEARLFVVHGHITLNGKKINAPGHLVEKADEENIDFYPGSSVAKQFETQETEEVAAEEEPKDEE</sequence>
<name>A0A328Q8B8_9EURY</name>
<dbReference type="InterPro" id="IPR001912">
    <property type="entry name" value="Ribosomal_uS4_N"/>
</dbReference>
<dbReference type="SMART" id="SM01390">
    <property type="entry name" value="Ribosomal_S4"/>
    <property type="match status" value="1"/>
</dbReference>
<gene>
    <name evidence="6" type="primary">rps4</name>
    <name evidence="10" type="ORF">CA615_04350</name>
</gene>
<dbReference type="GO" id="GO:0042274">
    <property type="term" value="P:ribosomal small subunit biogenesis"/>
    <property type="evidence" value="ECO:0007669"/>
    <property type="project" value="TreeGrafter"/>
</dbReference>
<keyword evidence="2 6" id="KW-0699">rRNA-binding</keyword>
<organism evidence="10 11">
    <name type="scientific">Methanosphaera stadtmanae</name>
    <dbReference type="NCBI Taxonomy" id="2317"/>
    <lineage>
        <taxon>Archaea</taxon>
        <taxon>Methanobacteriati</taxon>
        <taxon>Methanobacteriota</taxon>
        <taxon>Methanomada group</taxon>
        <taxon>Methanobacteria</taxon>
        <taxon>Methanobacteriales</taxon>
        <taxon>Methanobacteriaceae</taxon>
        <taxon>Methanosphaera</taxon>
    </lineage>
</organism>
<evidence type="ECO:0000256" key="1">
    <source>
        <dbReference type="ARBA" id="ARBA00007465"/>
    </source>
</evidence>
<dbReference type="InterPro" id="IPR018079">
    <property type="entry name" value="Ribosomal_uS4_CS"/>
</dbReference>
<evidence type="ECO:0000256" key="6">
    <source>
        <dbReference type="HAMAP-Rule" id="MF_01306"/>
    </source>
</evidence>
<dbReference type="InterPro" id="IPR022802">
    <property type="entry name" value="Ribosomal_uS4_arc"/>
</dbReference>
<dbReference type="Pfam" id="PF01479">
    <property type="entry name" value="S4"/>
    <property type="match status" value="1"/>
</dbReference>
<dbReference type="OMA" id="RQFITHG"/>
<feature type="region of interest" description="Disordered" evidence="7">
    <location>
        <begin position="158"/>
        <end position="182"/>
    </location>
</feature>
<evidence type="ECO:0000256" key="4">
    <source>
        <dbReference type="ARBA" id="ARBA00022980"/>
    </source>
</evidence>
<evidence type="ECO:0000256" key="3">
    <source>
        <dbReference type="ARBA" id="ARBA00022884"/>
    </source>
</evidence>
<comment type="function">
    <text evidence="6">One of the primary rRNA binding proteins, it binds directly to 16S rRNA where it nucleates assembly of the body of the 30S subunit.</text>
</comment>